<evidence type="ECO:0000313" key="11">
    <source>
        <dbReference type="Proteomes" id="UP001151529"/>
    </source>
</evidence>
<proteinExistence type="predicted"/>
<dbReference type="InterPro" id="IPR052035">
    <property type="entry name" value="ZnF_BED_domain_contain"/>
</dbReference>
<dbReference type="InterPro" id="IPR012337">
    <property type="entry name" value="RNaseH-like_sf"/>
</dbReference>
<dbReference type="Pfam" id="PF14372">
    <property type="entry name" value="hAT-like_RNase-H"/>
    <property type="match status" value="1"/>
</dbReference>
<comment type="subcellular location">
    <subcellularLocation>
        <location evidence="1">Nucleus</location>
    </subcellularLocation>
</comment>
<evidence type="ECO:0000256" key="2">
    <source>
        <dbReference type="ARBA" id="ARBA00022723"/>
    </source>
</evidence>
<evidence type="ECO:0000259" key="7">
    <source>
        <dbReference type="Pfam" id="PF05699"/>
    </source>
</evidence>
<evidence type="ECO:0000259" key="8">
    <source>
        <dbReference type="Pfam" id="PF14372"/>
    </source>
</evidence>
<keyword evidence="11" id="KW-1185">Reference proteome</keyword>
<dbReference type="AlphaFoldDB" id="A0A9Q0SP87"/>
<feature type="domain" description="NLP1-9 GAF" evidence="9">
    <location>
        <begin position="5"/>
        <end position="67"/>
    </location>
</feature>
<dbReference type="OrthoDB" id="812756at2759"/>
<evidence type="ECO:0000256" key="3">
    <source>
        <dbReference type="ARBA" id="ARBA00022771"/>
    </source>
</evidence>
<organism evidence="10 11">
    <name type="scientific">Salix viminalis</name>
    <name type="common">Common osier</name>
    <name type="synonym">Basket willow</name>
    <dbReference type="NCBI Taxonomy" id="40686"/>
    <lineage>
        <taxon>Eukaryota</taxon>
        <taxon>Viridiplantae</taxon>
        <taxon>Streptophyta</taxon>
        <taxon>Embryophyta</taxon>
        <taxon>Tracheophyta</taxon>
        <taxon>Spermatophyta</taxon>
        <taxon>Magnoliopsida</taxon>
        <taxon>eudicotyledons</taxon>
        <taxon>Gunneridae</taxon>
        <taxon>Pentapetalae</taxon>
        <taxon>rosids</taxon>
        <taxon>fabids</taxon>
        <taxon>Malpighiales</taxon>
        <taxon>Salicaceae</taxon>
        <taxon>Saliceae</taxon>
        <taxon>Salix</taxon>
    </lineage>
</organism>
<evidence type="ECO:0000259" key="9">
    <source>
        <dbReference type="Pfam" id="PF22922"/>
    </source>
</evidence>
<dbReference type="GO" id="GO:0003677">
    <property type="term" value="F:DNA binding"/>
    <property type="evidence" value="ECO:0007669"/>
    <property type="project" value="UniProtKB-KW"/>
</dbReference>
<evidence type="ECO:0000256" key="6">
    <source>
        <dbReference type="ARBA" id="ARBA00023242"/>
    </source>
</evidence>
<dbReference type="PANTHER" id="PTHR46481:SF10">
    <property type="entry name" value="ZINC FINGER BED DOMAIN-CONTAINING PROTEIN 39"/>
    <property type="match status" value="1"/>
</dbReference>
<dbReference type="EMBL" id="JAPFFL010000013">
    <property type="protein sequence ID" value="KAJ6684065.1"/>
    <property type="molecule type" value="Genomic_DNA"/>
</dbReference>
<dbReference type="InterPro" id="IPR055081">
    <property type="entry name" value="NLP1-9_GAF"/>
</dbReference>
<feature type="domain" description="hAT-like transposase RNase-H fold" evidence="8">
    <location>
        <begin position="420"/>
        <end position="512"/>
    </location>
</feature>
<dbReference type="InterPro" id="IPR008906">
    <property type="entry name" value="HATC_C_dom"/>
</dbReference>
<dbReference type="SUPFAM" id="SSF53098">
    <property type="entry name" value="Ribonuclease H-like"/>
    <property type="match status" value="1"/>
</dbReference>
<dbReference type="GO" id="GO:0046983">
    <property type="term" value="F:protein dimerization activity"/>
    <property type="evidence" value="ECO:0007669"/>
    <property type="project" value="InterPro"/>
</dbReference>
<sequence length="728" mass="83732">MIQGCKSFLKACKEHHLEEGQGAAGKALKLSHYCYVPNVCLLDVADYPFVDDARSSGLRAAFAIKLMIKEEFYSTNLRKCCENSKTVRAYGYSVQPVHLLGSLNLNQMSLVWNHENSSDASFSDGNNFQLVDVSGSTLRHSEQEVGEQNAAVESALNVNDKLLVVNGSQTTNGNVKRRRISEVWTAFDKVQEIWFSMGYIHMRDRKVTYCCLTLHFIDDGWHLKKKILAFKNLDYNCSTGNLYEAIKSVLLEWNIDKNVQFISTNLIPPNEQMDGELKSKLLDEVLPHSGDLFYTSCHAQVLSLLVQDGFDEIRGVLYKIRHSIEYFNATPIQRQNFCEVINQLKVQGSAMISQDVPTRWETTFLMLEHALELREVFSHLEQVDGDYTVKLSTVEWDMATVICECLKVFYKSICNFSTSLDAYFENICLIYKNLRKWEESEHMYIQLMANRMKVKFCEYWSENSLTFGMLAVLDPRYKYDLVEYGYEQIYNNDAELHLWRFRRDLKLVYSKYASGSNSLESSAPTTADVSCSSYNPDSGDKLCGFKQWQKRKYDYNTVYYQKSELDRYLQEPSVNLGMDSDILGWWRANALKFPTLEKMARDFLAIPISVILSKSNFIDEIMKMNPAISGLNPEIVEALVCGQDWLESPKRRLTRSEDVVLEIEGNQTHHRHPNLHPHQHMLDHNQAAQITSEEHQSFLQSRLDLGSSAEWIVNPEAPSQGDEAPFHF</sequence>
<name>A0A9Q0SP87_SALVM</name>
<dbReference type="Proteomes" id="UP001151529">
    <property type="component" value="Chromosome 17"/>
</dbReference>
<keyword evidence="3" id="KW-0863">Zinc-finger</keyword>
<keyword evidence="6" id="KW-0539">Nucleus</keyword>
<evidence type="ECO:0000256" key="5">
    <source>
        <dbReference type="ARBA" id="ARBA00023125"/>
    </source>
</evidence>
<evidence type="ECO:0000256" key="4">
    <source>
        <dbReference type="ARBA" id="ARBA00022833"/>
    </source>
</evidence>
<reference evidence="10" key="2">
    <citation type="journal article" date="2023" name="Int. J. Mol. Sci.">
        <title>De Novo Assembly and Annotation of 11 Diverse Shrub Willow (Salix) Genomes Reveals Novel Gene Organization in Sex-Linked Regions.</title>
        <authorList>
            <person name="Hyden B."/>
            <person name="Feng K."/>
            <person name="Yates T.B."/>
            <person name="Jawdy S."/>
            <person name="Cereghino C."/>
            <person name="Smart L.B."/>
            <person name="Muchero W."/>
        </authorList>
    </citation>
    <scope>NUCLEOTIDE SEQUENCE [LARGE SCALE GENOMIC DNA]</scope>
    <source>
        <tissue evidence="10">Shoot tip</tissue>
    </source>
</reference>
<comment type="caution">
    <text evidence="10">The sequence shown here is derived from an EMBL/GenBank/DDBJ whole genome shotgun (WGS) entry which is preliminary data.</text>
</comment>
<keyword evidence="4" id="KW-0862">Zinc</keyword>
<dbReference type="InterPro" id="IPR025525">
    <property type="entry name" value="hAT-like_transposase_RNase-H"/>
</dbReference>
<reference evidence="10" key="1">
    <citation type="submission" date="2022-11" db="EMBL/GenBank/DDBJ databases">
        <authorList>
            <person name="Hyden B.L."/>
            <person name="Feng K."/>
            <person name="Yates T."/>
            <person name="Jawdy S."/>
            <person name="Smart L.B."/>
            <person name="Muchero W."/>
        </authorList>
    </citation>
    <scope>NUCLEOTIDE SEQUENCE</scope>
    <source>
        <tissue evidence="10">Shoot tip</tissue>
    </source>
</reference>
<keyword evidence="5" id="KW-0238">DNA-binding</keyword>
<gene>
    <name evidence="10" type="ORF">OIU85_007729</name>
</gene>
<accession>A0A9Q0SP87</accession>
<evidence type="ECO:0000313" key="10">
    <source>
        <dbReference type="EMBL" id="KAJ6684065.1"/>
    </source>
</evidence>
<dbReference type="PANTHER" id="PTHR46481">
    <property type="entry name" value="ZINC FINGER BED DOMAIN-CONTAINING PROTEIN 4"/>
    <property type="match status" value="1"/>
</dbReference>
<keyword evidence="2" id="KW-0479">Metal-binding</keyword>
<evidence type="ECO:0000256" key="1">
    <source>
        <dbReference type="ARBA" id="ARBA00004123"/>
    </source>
</evidence>
<dbReference type="Pfam" id="PF05699">
    <property type="entry name" value="Dimer_Tnp_hAT"/>
    <property type="match status" value="1"/>
</dbReference>
<evidence type="ECO:0008006" key="12">
    <source>
        <dbReference type="Google" id="ProtNLM"/>
    </source>
</evidence>
<dbReference type="GO" id="GO:0008270">
    <property type="term" value="F:zinc ion binding"/>
    <property type="evidence" value="ECO:0007669"/>
    <property type="project" value="UniProtKB-KW"/>
</dbReference>
<dbReference type="Pfam" id="PF22922">
    <property type="entry name" value="GAF_NLP"/>
    <property type="match status" value="1"/>
</dbReference>
<dbReference type="GO" id="GO:0005634">
    <property type="term" value="C:nucleus"/>
    <property type="evidence" value="ECO:0007669"/>
    <property type="project" value="UniProtKB-SubCell"/>
</dbReference>
<feature type="domain" description="HAT C-terminal dimerisation" evidence="7">
    <location>
        <begin position="564"/>
        <end position="646"/>
    </location>
</feature>
<protein>
    <recommendedName>
        <fullName evidence="12">HAT C-terminal dimerisation domain-containing protein</fullName>
    </recommendedName>
</protein>